<reference evidence="7" key="3">
    <citation type="journal article" date="2022" name="Nat. Biotechnol.">
        <title>Carbon-negative production of acetone and isopropanol by gas fermentation at industrial pilot scale.</title>
        <authorList>
            <person name="Liew F.E."/>
            <person name="Nogle R."/>
            <person name="Abdalla T."/>
            <person name="Rasor B.J."/>
            <person name="Canter C."/>
            <person name="Jensen R.O."/>
            <person name="Wang L."/>
            <person name="Strutz J."/>
            <person name="Chirania P."/>
            <person name="De Tissera S."/>
            <person name="Mueller A.P."/>
            <person name="Ruan Z."/>
            <person name="Gao A."/>
            <person name="Tran L."/>
            <person name="Engle N.L."/>
            <person name="Bromley J.C."/>
            <person name="Daniell J."/>
            <person name="Conrado R."/>
            <person name="Tschaplinski T.J."/>
            <person name="Giannone R.J."/>
            <person name="Hettich R.L."/>
            <person name="Karim A.S."/>
            <person name="Simpson S.D."/>
            <person name="Brown S.D."/>
            <person name="Leang C."/>
            <person name="Jewett M.C."/>
            <person name="Kopke M."/>
        </authorList>
    </citation>
    <scope>NUCLEOTIDE SEQUENCE</scope>
    <source>
        <strain evidence="7">DJ080</strain>
    </source>
</reference>
<feature type="domain" description="Chorismate-utilising enzyme C-terminal" evidence="6">
    <location>
        <begin position="114"/>
        <end position="368"/>
    </location>
</feature>
<dbReference type="AlphaFoldDB" id="A0AAE5H4K7"/>
<comment type="catalytic activity">
    <reaction evidence="1">
        <text>chorismate = isochorismate</text>
        <dbReference type="Rhea" id="RHEA:18985"/>
        <dbReference type="ChEBI" id="CHEBI:29748"/>
        <dbReference type="ChEBI" id="CHEBI:29780"/>
        <dbReference type="EC" id="5.4.4.2"/>
    </reaction>
</comment>
<evidence type="ECO:0000259" key="6">
    <source>
        <dbReference type="Pfam" id="PF00425"/>
    </source>
</evidence>
<sequence length="387" mass="43628">MEKKVLLNEINVNKNCLYFSTPEYELYTEQICDKIDFNTATNIPKIVEEFINKGALKGKMIVGAIPFDLEESGCLYVTNKWEVLQIPFKERKIVPSNSIQNNYVVNTKYVPTPERYMKMVEEAVKDIKGGSLDKIVLSRGVDLTFEKQVDVLEILKRLCVDNEAGYTYATNLYNNSFLVGASPEMLVSKRQKHIYSNPLAGSRPRGINANEDKLISEELMTSTKDQKEHKFVVNNIVDKISKICKEVTYQKIPVLIKTKQLWHLSTLIEGTLKDLRQTVLEAAITIHPTPAICGVPQSAAYKKIAELEGYNRGLFTGIIGWCDENGDGDWAIVIRGAQICPNNVKIRAGAGIVQDSEAVSELEETKVKFRTMLNGLGMNDLIERREI</sequence>
<dbReference type="Proteomes" id="UP000822184">
    <property type="component" value="Unassembled WGS sequence"/>
</dbReference>
<dbReference type="InterPro" id="IPR015890">
    <property type="entry name" value="Chorismate_C"/>
</dbReference>
<name>A0AAE5H4K7_CLOBE</name>
<dbReference type="EMBL" id="JABSWW010000001">
    <property type="protein sequence ID" value="NRT86779.1"/>
    <property type="molecule type" value="Genomic_DNA"/>
</dbReference>
<organism evidence="8 9">
    <name type="scientific">Clostridium beijerinckii</name>
    <name type="common">Clostridium MP</name>
    <dbReference type="NCBI Taxonomy" id="1520"/>
    <lineage>
        <taxon>Bacteria</taxon>
        <taxon>Bacillati</taxon>
        <taxon>Bacillota</taxon>
        <taxon>Clostridia</taxon>
        <taxon>Eubacteriales</taxon>
        <taxon>Clostridiaceae</taxon>
        <taxon>Clostridium</taxon>
    </lineage>
</organism>
<gene>
    <name evidence="7" type="ORF">B0H41_000458</name>
    <name evidence="8" type="ORF">BCD95_002403</name>
</gene>
<evidence type="ECO:0000313" key="7">
    <source>
        <dbReference type="EMBL" id="NRT86779.1"/>
    </source>
</evidence>
<accession>A0AAE5H4K7</accession>
<reference evidence="8" key="2">
    <citation type="submission" date="2020-06" db="EMBL/GenBank/DDBJ databases">
        <title>Genomic insights into acetone-butanol-ethanol (ABE) fermentation by sequencing solventogenic clostridia strains.</title>
        <authorList>
            <person name="Brown S."/>
        </authorList>
    </citation>
    <scope>NUCLEOTIDE SEQUENCE</scope>
    <source>
        <strain evidence="8">DJ123</strain>
    </source>
</reference>
<evidence type="ECO:0000313" key="9">
    <source>
        <dbReference type="Proteomes" id="UP000822184"/>
    </source>
</evidence>
<dbReference type="Pfam" id="PF00425">
    <property type="entry name" value="Chorismate_bind"/>
    <property type="match status" value="1"/>
</dbReference>
<evidence type="ECO:0000256" key="3">
    <source>
        <dbReference type="ARBA" id="ARBA00012824"/>
    </source>
</evidence>
<dbReference type="EC" id="5.4.4.2" evidence="3"/>
<keyword evidence="4 8" id="KW-0413">Isomerase</keyword>
<comment type="similarity">
    <text evidence="2">Belongs to the isochorismate synthase family.</text>
</comment>
<protein>
    <recommendedName>
        <fullName evidence="3">isochorismate synthase</fullName>
        <ecNumber evidence="3">5.4.4.2</ecNumber>
    </recommendedName>
    <alternativeName>
        <fullName evidence="5">Isochorismate mutase</fullName>
    </alternativeName>
</protein>
<dbReference type="NCBIfam" id="TIGR00543">
    <property type="entry name" value="isochor_syn"/>
    <property type="match status" value="1"/>
</dbReference>
<dbReference type="Proteomes" id="UP001193748">
    <property type="component" value="Unassembled WGS sequence"/>
</dbReference>
<dbReference type="PANTHER" id="PTHR42839:SF2">
    <property type="entry name" value="ISOCHORISMATE SYNTHASE ENTC"/>
    <property type="match status" value="1"/>
</dbReference>
<dbReference type="Gene3D" id="3.60.120.10">
    <property type="entry name" value="Anthranilate synthase"/>
    <property type="match status" value="1"/>
</dbReference>
<dbReference type="InterPro" id="IPR004561">
    <property type="entry name" value="IsoChor_synthase"/>
</dbReference>
<evidence type="ECO:0000256" key="1">
    <source>
        <dbReference type="ARBA" id="ARBA00000799"/>
    </source>
</evidence>
<dbReference type="InterPro" id="IPR005801">
    <property type="entry name" value="ADC_synthase"/>
</dbReference>
<evidence type="ECO:0000256" key="2">
    <source>
        <dbReference type="ARBA" id="ARBA00005297"/>
    </source>
</evidence>
<dbReference type="PANTHER" id="PTHR42839">
    <property type="entry name" value="ISOCHORISMATE SYNTHASE ENTC"/>
    <property type="match status" value="1"/>
</dbReference>
<evidence type="ECO:0000313" key="8">
    <source>
        <dbReference type="EMBL" id="NSB14144.1"/>
    </source>
</evidence>
<proteinExistence type="inferred from homology"/>
<dbReference type="RefSeq" id="WP_054249076.1">
    <property type="nucleotide sequence ID" value="NZ_JABSWW010000001.1"/>
</dbReference>
<dbReference type="GO" id="GO:0009697">
    <property type="term" value="P:salicylic acid biosynthetic process"/>
    <property type="evidence" value="ECO:0007669"/>
    <property type="project" value="TreeGrafter"/>
</dbReference>
<dbReference type="GO" id="GO:0008909">
    <property type="term" value="F:isochorismate synthase activity"/>
    <property type="evidence" value="ECO:0007669"/>
    <property type="project" value="UniProtKB-EC"/>
</dbReference>
<dbReference type="SUPFAM" id="SSF56322">
    <property type="entry name" value="ADC synthase"/>
    <property type="match status" value="1"/>
</dbReference>
<dbReference type="EMBL" id="JABTDW010000001">
    <property type="protein sequence ID" value="NSB14144.1"/>
    <property type="molecule type" value="Genomic_DNA"/>
</dbReference>
<comment type="caution">
    <text evidence="8">The sequence shown here is derived from an EMBL/GenBank/DDBJ whole genome shotgun (WGS) entry which is preliminary data.</text>
</comment>
<evidence type="ECO:0000256" key="4">
    <source>
        <dbReference type="ARBA" id="ARBA00023235"/>
    </source>
</evidence>
<reference evidence="7" key="1">
    <citation type="submission" date="2020-05" db="EMBL/GenBank/DDBJ databases">
        <authorList>
            <person name="Brown S."/>
            <person name="Huntemann M."/>
            <person name="Clum A."/>
            <person name="Spunde A."/>
            <person name="Palaniappan K."/>
            <person name="Ritter S."/>
            <person name="Mikhailova N."/>
            <person name="Chen I.-M."/>
            <person name="Stamatis D."/>
            <person name="Reddy T."/>
            <person name="O'Malley R."/>
            <person name="Daum C."/>
            <person name="Shapiro N."/>
            <person name="Ivanova N."/>
            <person name="Kyrpides N."/>
            <person name="Woyke T."/>
        </authorList>
    </citation>
    <scope>NUCLEOTIDE SEQUENCE</scope>
    <source>
        <strain evidence="7">DJ080</strain>
    </source>
</reference>
<evidence type="ECO:0000256" key="5">
    <source>
        <dbReference type="ARBA" id="ARBA00041564"/>
    </source>
</evidence>